<feature type="domain" description="Metalloprotease TldD/E C-terminal" evidence="2">
    <location>
        <begin position="7"/>
        <end position="238"/>
    </location>
</feature>
<sequence>ARRAPAGRMPVVIASEAGGTMIHEAIGHGLEADLAGQGLSVYSEKLGQNVASSLITVVDDATLPNRRGSFRFDDEATPSQRTVLVDRGVLVAYMYDRLNALKEGKRSTGNGRRESYQHRPIPRMSNTFIAPGSDSPEEIIRSVQQGLLVKKMGGGQVNTVTGDFVFEVQEGYIIKDGLVGEPVRGATLTGNGPQILKSMDMVASDLGFAIGTCGKDAQGVPVSDAMPTVRIPEIVVGGEVT</sequence>
<proteinExistence type="inferred from homology"/>
<organism evidence="3">
    <name type="scientific">hydrothermal vent metagenome</name>
    <dbReference type="NCBI Taxonomy" id="652676"/>
    <lineage>
        <taxon>unclassified sequences</taxon>
        <taxon>metagenomes</taxon>
        <taxon>ecological metagenomes</taxon>
    </lineage>
</organism>
<protein>
    <submittedName>
        <fullName evidence="3">TldD protein, part of TldE/TldD proteolytic complex</fullName>
    </submittedName>
</protein>
<feature type="non-terminal residue" evidence="3">
    <location>
        <position position="1"/>
    </location>
</feature>
<dbReference type="PANTHER" id="PTHR30624">
    <property type="entry name" value="UNCHARACTERIZED PROTEIN TLDD AND PMBA"/>
    <property type="match status" value="1"/>
</dbReference>
<dbReference type="InterPro" id="IPR051463">
    <property type="entry name" value="Peptidase_U62_metallo"/>
</dbReference>
<gene>
    <name evidence="3" type="ORF">MNBD_NITROSPIRAE02-483</name>
</gene>
<evidence type="ECO:0000256" key="1">
    <source>
        <dbReference type="ARBA" id="ARBA00005836"/>
    </source>
</evidence>
<evidence type="ECO:0000259" key="2">
    <source>
        <dbReference type="Pfam" id="PF19289"/>
    </source>
</evidence>
<accession>A0A3B1CTK1</accession>
<dbReference type="InterPro" id="IPR036059">
    <property type="entry name" value="TldD/PmbA_sf"/>
</dbReference>
<dbReference type="InterPro" id="IPR045569">
    <property type="entry name" value="Metalloprtase-TldD/E_C"/>
</dbReference>
<dbReference type="GO" id="GO:0008237">
    <property type="term" value="F:metallopeptidase activity"/>
    <property type="evidence" value="ECO:0007669"/>
    <property type="project" value="InterPro"/>
</dbReference>
<dbReference type="SUPFAM" id="SSF111283">
    <property type="entry name" value="Putative modulator of DNA gyrase, PmbA/TldD"/>
    <property type="match status" value="1"/>
</dbReference>
<dbReference type="GO" id="GO:0005829">
    <property type="term" value="C:cytosol"/>
    <property type="evidence" value="ECO:0007669"/>
    <property type="project" value="TreeGrafter"/>
</dbReference>
<reference evidence="3" key="1">
    <citation type="submission" date="2018-06" db="EMBL/GenBank/DDBJ databases">
        <authorList>
            <person name="Zhirakovskaya E."/>
        </authorList>
    </citation>
    <scope>NUCLEOTIDE SEQUENCE</scope>
</reference>
<dbReference type="PANTHER" id="PTHR30624:SF4">
    <property type="entry name" value="METALLOPROTEASE TLDD"/>
    <property type="match status" value="1"/>
</dbReference>
<evidence type="ECO:0000313" key="3">
    <source>
        <dbReference type="EMBL" id="VAX29821.1"/>
    </source>
</evidence>
<dbReference type="AlphaFoldDB" id="A0A3B1CTK1"/>
<name>A0A3B1CTK1_9ZZZZ</name>
<comment type="similarity">
    <text evidence="1">Belongs to the peptidase U62 family.</text>
</comment>
<dbReference type="GO" id="GO:0006508">
    <property type="term" value="P:proteolysis"/>
    <property type="evidence" value="ECO:0007669"/>
    <property type="project" value="InterPro"/>
</dbReference>
<dbReference type="EMBL" id="UOGH01000134">
    <property type="protein sequence ID" value="VAX29821.1"/>
    <property type="molecule type" value="Genomic_DNA"/>
</dbReference>
<dbReference type="Pfam" id="PF19289">
    <property type="entry name" value="PmbA_TldD_3rd"/>
    <property type="match status" value="1"/>
</dbReference>